<protein>
    <submittedName>
        <fullName evidence="1">Uncharacterized protein</fullName>
    </submittedName>
</protein>
<organism evidence="1 2">
    <name type="scientific">Prorocentrum cordatum</name>
    <dbReference type="NCBI Taxonomy" id="2364126"/>
    <lineage>
        <taxon>Eukaryota</taxon>
        <taxon>Sar</taxon>
        <taxon>Alveolata</taxon>
        <taxon>Dinophyceae</taxon>
        <taxon>Prorocentrales</taxon>
        <taxon>Prorocentraceae</taxon>
        <taxon>Prorocentrum</taxon>
    </lineage>
</organism>
<evidence type="ECO:0000313" key="2">
    <source>
        <dbReference type="Proteomes" id="UP001189429"/>
    </source>
</evidence>
<keyword evidence="2" id="KW-1185">Reference proteome</keyword>
<reference evidence="1" key="1">
    <citation type="submission" date="2023-10" db="EMBL/GenBank/DDBJ databases">
        <authorList>
            <person name="Chen Y."/>
            <person name="Shah S."/>
            <person name="Dougan E. K."/>
            <person name="Thang M."/>
            <person name="Chan C."/>
        </authorList>
    </citation>
    <scope>NUCLEOTIDE SEQUENCE [LARGE SCALE GENOMIC DNA]</scope>
</reference>
<proteinExistence type="predicted"/>
<evidence type="ECO:0000313" key="1">
    <source>
        <dbReference type="EMBL" id="CAK0845676.1"/>
    </source>
</evidence>
<dbReference type="EMBL" id="CAUYUJ010014756">
    <property type="protein sequence ID" value="CAK0845676.1"/>
    <property type="molecule type" value="Genomic_DNA"/>
</dbReference>
<gene>
    <name evidence="1" type="ORF">PCOR1329_LOCUS39397</name>
</gene>
<accession>A0ABN9TIF7</accession>
<sequence length="120" mass="12658">MVQLRGALRGRVAPGTWLAVEESKPVRDSLFSLRPQTPSKGGVCCSAPPAAFQRRTAPEPMSQFIRPSFSLWLLALPLVAVAVEQGLPGYVVFAPAGEACSFPPESAASLPEPSSSLVLP</sequence>
<name>A0ABN9TIF7_9DINO</name>
<comment type="caution">
    <text evidence="1">The sequence shown here is derived from an EMBL/GenBank/DDBJ whole genome shotgun (WGS) entry which is preliminary data.</text>
</comment>
<dbReference type="Proteomes" id="UP001189429">
    <property type="component" value="Unassembled WGS sequence"/>
</dbReference>